<dbReference type="GO" id="GO:0009231">
    <property type="term" value="P:riboflavin biosynthetic process"/>
    <property type="evidence" value="ECO:0007669"/>
    <property type="project" value="InterPro"/>
</dbReference>
<dbReference type="SUPFAM" id="SSF53597">
    <property type="entry name" value="Dihydrofolate reductase-like"/>
    <property type="match status" value="1"/>
</dbReference>
<dbReference type="AlphaFoldDB" id="A0A2T0R5V1"/>
<dbReference type="Gene3D" id="3.40.430.10">
    <property type="entry name" value="Dihydrofolate Reductase, subunit A"/>
    <property type="match status" value="1"/>
</dbReference>
<dbReference type="GO" id="GO:0008703">
    <property type="term" value="F:5-amino-6-(5-phosphoribosylamino)uracil reductase activity"/>
    <property type="evidence" value="ECO:0007669"/>
    <property type="project" value="InterPro"/>
</dbReference>
<sequence length="184" mass="20051">MRAVTCSLAVSIDGFVAGPDGDFDWADPDEELFRFATDEVRGLGVHLLGRRLHEAMLYWQDPPEPLGALEQEFARVWNALPKVVFSSTLTHVDAPARLATGSLAEEVAGLREQDGPGNVGIGGATLAVAAAEADLIDEYRLRVYPVLTGGGTPLFPADGRRRDFTLRQARTFASGVQFLHYVRR</sequence>
<dbReference type="PANTHER" id="PTHR38011:SF11">
    <property type="entry name" value="2,5-DIAMINO-6-RIBOSYLAMINO-4(3H)-PYRIMIDINONE 5'-PHOSPHATE REDUCTASE"/>
    <property type="match status" value="1"/>
</dbReference>
<evidence type="ECO:0000313" key="3">
    <source>
        <dbReference type="Proteomes" id="UP000238083"/>
    </source>
</evidence>
<name>A0A2T0R5V1_9ACTN</name>
<gene>
    <name evidence="2" type="ORF">CLV37_104327</name>
</gene>
<protein>
    <submittedName>
        <fullName evidence="2">Dihydrofolate reductase</fullName>
    </submittedName>
</protein>
<dbReference type="InterPro" id="IPR002734">
    <property type="entry name" value="RibDG_C"/>
</dbReference>
<reference evidence="2 3" key="1">
    <citation type="submission" date="2018-03" db="EMBL/GenBank/DDBJ databases">
        <title>Genomic Encyclopedia of Archaeal and Bacterial Type Strains, Phase II (KMG-II): from individual species to whole genera.</title>
        <authorList>
            <person name="Goeker M."/>
        </authorList>
    </citation>
    <scope>NUCLEOTIDE SEQUENCE [LARGE SCALE GENOMIC DNA]</scope>
    <source>
        <strain evidence="2 3">DSM 19711</strain>
    </source>
</reference>
<proteinExistence type="predicted"/>
<dbReference type="EMBL" id="PVZF01000004">
    <property type="protein sequence ID" value="PRY16107.1"/>
    <property type="molecule type" value="Genomic_DNA"/>
</dbReference>
<dbReference type="Proteomes" id="UP000238083">
    <property type="component" value="Unassembled WGS sequence"/>
</dbReference>
<dbReference type="Pfam" id="PF01872">
    <property type="entry name" value="RibD_C"/>
    <property type="match status" value="1"/>
</dbReference>
<dbReference type="InterPro" id="IPR050765">
    <property type="entry name" value="Riboflavin_Biosynth_HTPR"/>
</dbReference>
<keyword evidence="3" id="KW-1185">Reference proteome</keyword>
<dbReference type="InterPro" id="IPR024072">
    <property type="entry name" value="DHFR-like_dom_sf"/>
</dbReference>
<evidence type="ECO:0000313" key="2">
    <source>
        <dbReference type="EMBL" id="PRY16107.1"/>
    </source>
</evidence>
<evidence type="ECO:0000259" key="1">
    <source>
        <dbReference type="Pfam" id="PF01872"/>
    </source>
</evidence>
<feature type="domain" description="Bacterial bifunctional deaminase-reductase C-terminal" evidence="1">
    <location>
        <begin position="3"/>
        <end position="177"/>
    </location>
</feature>
<organism evidence="2 3">
    <name type="scientific">Kineococcus rhizosphaerae</name>
    <dbReference type="NCBI Taxonomy" id="559628"/>
    <lineage>
        <taxon>Bacteria</taxon>
        <taxon>Bacillati</taxon>
        <taxon>Actinomycetota</taxon>
        <taxon>Actinomycetes</taxon>
        <taxon>Kineosporiales</taxon>
        <taxon>Kineosporiaceae</taxon>
        <taxon>Kineococcus</taxon>
    </lineage>
</organism>
<dbReference type="PANTHER" id="PTHR38011">
    <property type="entry name" value="DIHYDROFOLATE REDUCTASE FAMILY PROTEIN (AFU_ORTHOLOGUE AFUA_8G06820)"/>
    <property type="match status" value="1"/>
</dbReference>
<dbReference type="RefSeq" id="WP_106210022.1">
    <property type="nucleotide sequence ID" value="NZ_PVZF01000004.1"/>
</dbReference>
<accession>A0A2T0R5V1</accession>
<dbReference type="OrthoDB" id="7949219at2"/>
<comment type="caution">
    <text evidence="2">The sequence shown here is derived from an EMBL/GenBank/DDBJ whole genome shotgun (WGS) entry which is preliminary data.</text>
</comment>